<dbReference type="PANTHER" id="PTHR42069:SF1">
    <property type="entry name" value="MARVEL DOMAIN-CONTAINING PROTEIN"/>
    <property type="match status" value="1"/>
</dbReference>
<feature type="compositionally biased region" description="Low complexity" evidence="1">
    <location>
        <begin position="7"/>
        <end position="19"/>
    </location>
</feature>
<evidence type="ECO:0008006" key="5">
    <source>
        <dbReference type="Google" id="ProtNLM"/>
    </source>
</evidence>
<keyword evidence="2" id="KW-0472">Membrane</keyword>
<feature type="transmembrane region" description="Helical" evidence="2">
    <location>
        <begin position="202"/>
        <end position="221"/>
    </location>
</feature>
<dbReference type="Proteomes" id="UP000235371">
    <property type="component" value="Unassembled WGS sequence"/>
</dbReference>
<feature type="transmembrane region" description="Helical" evidence="2">
    <location>
        <begin position="115"/>
        <end position="142"/>
    </location>
</feature>
<name>A0A2J6SEH5_9HELO</name>
<feature type="region of interest" description="Disordered" evidence="1">
    <location>
        <begin position="1"/>
        <end position="30"/>
    </location>
</feature>
<evidence type="ECO:0000256" key="1">
    <source>
        <dbReference type="SAM" id="MobiDB-lite"/>
    </source>
</evidence>
<gene>
    <name evidence="3" type="ORF">K444DRAFT_639042</name>
</gene>
<dbReference type="InParanoid" id="A0A2J6SEH5"/>
<evidence type="ECO:0000256" key="2">
    <source>
        <dbReference type="SAM" id="Phobius"/>
    </source>
</evidence>
<dbReference type="AlphaFoldDB" id="A0A2J6SEH5"/>
<keyword evidence="2" id="KW-1133">Transmembrane helix</keyword>
<dbReference type="RefSeq" id="XP_024726067.1">
    <property type="nucleotide sequence ID" value="XM_024884329.1"/>
</dbReference>
<feature type="compositionally biased region" description="Basic and acidic residues" evidence="1">
    <location>
        <begin position="86"/>
        <end position="106"/>
    </location>
</feature>
<dbReference type="PANTHER" id="PTHR42069">
    <property type="entry name" value="HYPHAL ANASTAMOSIS-8 PROTEIN"/>
    <property type="match status" value="1"/>
</dbReference>
<feature type="region of interest" description="Disordered" evidence="1">
    <location>
        <begin position="300"/>
        <end position="322"/>
    </location>
</feature>
<evidence type="ECO:0000313" key="4">
    <source>
        <dbReference type="Proteomes" id="UP000235371"/>
    </source>
</evidence>
<feature type="region of interest" description="Disordered" evidence="1">
    <location>
        <begin position="81"/>
        <end position="106"/>
    </location>
</feature>
<proteinExistence type="predicted"/>
<dbReference type="EMBL" id="KZ613936">
    <property type="protein sequence ID" value="PMD49163.1"/>
    <property type="molecule type" value="Genomic_DNA"/>
</dbReference>
<dbReference type="GeneID" id="36592406"/>
<reference evidence="3 4" key="1">
    <citation type="submission" date="2016-04" db="EMBL/GenBank/DDBJ databases">
        <title>A degradative enzymes factory behind the ericoid mycorrhizal symbiosis.</title>
        <authorList>
            <consortium name="DOE Joint Genome Institute"/>
            <person name="Martino E."/>
            <person name="Morin E."/>
            <person name="Grelet G."/>
            <person name="Kuo A."/>
            <person name="Kohler A."/>
            <person name="Daghino S."/>
            <person name="Barry K."/>
            <person name="Choi C."/>
            <person name="Cichocki N."/>
            <person name="Clum A."/>
            <person name="Copeland A."/>
            <person name="Hainaut M."/>
            <person name="Haridas S."/>
            <person name="Labutti K."/>
            <person name="Lindquist E."/>
            <person name="Lipzen A."/>
            <person name="Khouja H.-R."/>
            <person name="Murat C."/>
            <person name="Ohm R."/>
            <person name="Olson A."/>
            <person name="Spatafora J."/>
            <person name="Veneault-Fourrey C."/>
            <person name="Henrissat B."/>
            <person name="Grigoriev I."/>
            <person name="Martin F."/>
            <person name="Perotto S."/>
        </authorList>
    </citation>
    <scope>NUCLEOTIDE SEQUENCE [LARGE SCALE GENOMIC DNA]</scope>
    <source>
        <strain evidence="3 4">E</strain>
    </source>
</reference>
<feature type="transmembrane region" description="Helical" evidence="2">
    <location>
        <begin position="162"/>
        <end position="181"/>
    </location>
</feature>
<keyword evidence="2" id="KW-0812">Transmembrane</keyword>
<protein>
    <recommendedName>
        <fullName evidence="5">MARVEL domain-containing protein</fullName>
    </recommendedName>
</protein>
<keyword evidence="4" id="KW-1185">Reference proteome</keyword>
<accession>A0A2J6SEH5</accession>
<evidence type="ECO:0000313" key="3">
    <source>
        <dbReference type="EMBL" id="PMD49163.1"/>
    </source>
</evidence>
<dbReference type="OrthoDB" id="5371583at2759"/>
<sequence length="322" mass="34625">MDPIRAPTSSPETTSMPTSLKELTSPTSAWVDEVTTLAPTTPRETSSPKFSAPDWKITIQNRDGSTSEVDMRQGEIRISMIPDNTTKSKESSADEPQVEKLDTSKDKSNLRKERIWVIGQHTLTASSALAIIAVSILTLVAYSKTKHINGAWPEVAQLSPTIVLLSMACLTVTADVITLGIHSCHGRAAASARRMVQRVRSAMGIIQAVAGAAGAGIFKHAKDTSNGADLWGWACSPAADNMGAVNNSSTLCSSNQAAWILNLLQVAIHTLSFALALWTLFKPGQDFKTKMTEAEGLLEESKKEETNMNKTLGLKPTFADES</sequence>
<feature type="transmembrane region" description="Helical" evidence="2">
    <location>
        <begin position="257"/>
        <end position="281"/>
    </location>
</feature>
<organism evidence="3 4">
    <name type="scientific">Hyaloscypha bicolor E</name>
    <dbReference type="NCBI Taxonomy" id="1095630"/>
    <lineage>
        <taxon>Eukaryota</taxon>
        <taxon>Fungi</taxon>
        <taxon>Dikarya</taxon>
        <taxon>Ascomycota</taxon>
        <taxon>Pezizomycotina</taxon>
        <taxon>Leotiomycetes</taxon>
        <taxon>Helotiales</taxon>
        <taxon>Hyaloscyphaceae</taxon>
        <taxon>Hyaloscypha</taxon>
        <taxon>Hyaloscypha bicolor</taxon>
    </lineage>
</organism>